<keyword evidence="2" id="KW-0732">Signal</keyword>
<dbReference type="Gene3D" id="2.70.98.70">
    <property type="match status" value="1"/>
</dbReference>
<evidence type="ECO:0000256" key="2">
    <source>
        <dbReference type="ARBA" id="ARBA00022729"/>
    </source>
</evidence>
<keyword evidence="3" id="KW-0574">Periplasm</keyword>
<feature type="domain" description="Heparinase II/III-like C-terminal" evidence="5">
    <location>
        <begin position="413"/>
        <end position="566"/>
    </location>
</feature>
<evidence type="ECO:0000256" key="4">
    <source>
        <dbReference type="ARBA" id="ARBA00023239"/>
    </source>
</evidence>
<evidence type="ECO:0000313" key="8">
    <source>
        <dbReference type="Proteomes" id="UP001589774"/>
    </source>
</evidence>
<evidence type="ECO:0000256" key="3">
    <source>
        <dbReference type="ARBA" id="ARBA00022764"/>
    </source>
</evidence>
<dbReference type="InterPro" id="IPR008929">
    <property type="entry name" value="Chondroitin_lyas"/>
</dbReference>
<feature type="domain" description="Heparin-sulfate lyase N-terminal" evidence="6">
    <location>
        <begin position="86"/>
        <end position="302"/>
    </location>
</feature>
<evidence type="ECO:0000259" key="6">
    <source>
        <dbReference type="Pfam" id="PF16889"/>
    </source>
</evidence>
<dbReference type="InterPro" id="IPR012480">
    <property type="entry name" value="Hepar_II_III_C"/>
</dbReference>
<evidence type="ECO:0000259" key="5">
    <source>
        <dbReference type="Pfam" id="PF07940"/>
    </source>
</evidence>
<accession>A0ABV6HJ09</accession>
<dbReference type="RefSeq" id="WP_207303704.1">
    <property type="nucleotide sequence ID" value="NZ_JBHLWO010000001.1"/>
</dbReference>
<organism evidence="7 8">
    <name type="scientific">Olivibacter oleidegradans</name>
    <dbReference type="NCBI Taxonomy" id="760123"/>
    <lineage>
        <taxon>Bacteria</taxon>
        <taxon>Pseudomonadati</taxon>
        <taxon>Bacteroidota</taxon>
        <taxon>Sphingobacteriia</taxon>
        <taxon>Sphingobacteriales</taxon>
        <taxon>Sphingobacteriaceae</taxon>
        <taxon>Olivibacter</taxon>
    </lineage>
</organism>
<comment type="subcellular location">
    <subcellularLocation>
        <location evidence="1">Periplasm</location>
    </subcellularLocation>
</comment>
<dbReference type="Gene3D" id="1.50.10.100">
    <property type="entry name" value="Chondroitin AC/alginate lyase"/>
    <property type="match status" value="1"/>
</dbReference>
<evidence type="ECO:0000313" key="7">
    <source>
        <dbReference type="EMBL" id="MFC0317908.1"/>
    </source>
</evidence>
<gene>
    <name evidence="7" type="ORF">ACFFI0_06290</name>
</gene>
<protein>
    <submittedName>
        <fullName evidence="7">Alginate lyase family protein</fullName>
    </submittedName>
</protein>
<dbReference type="GO" id="GO:0016829">
    <property type="term" value="F:lyase activity"/>
    <property type="evidence" value="ECO:0007669"/>
    <property type="project" value="UniProtKB-KW"/>
</dbReference>
<name>A0ABV6HJ09_9SPHI</name>
<reference evidence="7 8" key="1">
    <citation type="submission" date="2024-09" db="EMBL/GenBank/DDBJ databases">
        <authorList>
            <person name="Sun Q."/>
            <person name="Mori K."/>
        </authorList>
    </citation>
    <scope>NUCLEOTIDE SEQUENCE [LARGE SCALE GENOMIC DNA]</scope>
    <source>
        <strain evidence="7 8">CCM 7765</strain>
    </source>
</reference>
<dbReference type="InterPro" id="IPR031680">
    <property type="entry name" value="Hepar_II_III_N"/>
</dbReference>
<keyword evidence="4 7" id="KW-0456">Lyase</keyword>
<proteinExistence type="predicted"/>
<dbReference type="Proteomes" id="UP001589774">
    <property type="component" value="Unassembled WGS sequence"/>
</dbReference>
<dbReference type="Pfam" id="PF16889">
    <property type="entry name" value="Hepar_II_III_N"/>
    <property type="match status" value="1"/>
</dbReference>
<dbReference type="PANTHER" id="PTHR39210:SF1">
    <property type="entry name" value="HEPARIN-SULFATE LYASE"/>
    <property type="match status" value="1"/>
</dbReference>
<dbReference type="Pfam" id="PF07940">
    <property type="entry name" value="Hepar_II_III_C"/>
    <property type="match status" value="1"/>
</dbReference>
<dbReference type="EMBL" id="JBHLWO010000001">
    <property type="protein sequence ID" value="MFC0317908.1"/>
    <property type="molecule type" value="Genomic_DNA"/>
</dbReference>
<comment type="caution">
    <text evidence="7">The sequence shown here is derived from an EMBL/GenBank/DDBJ whole genome shotgun (WGS) entry which is preliminary data.</text>
</comment>
<evidence type="ECO:0000256" key="1">
    <source>
        <dbReference type="ARBA" id="ARBA00004418"/>
    </source>
</evidence>
<dbReference type="SUPFAM" id="SSF48230">
    <property type="entry name" value="Chondroitin AC/alginate lyase"/>
    <property type="match status" value="1"/>
</dbReference>
<sequence length="627" mass="74655">MGFTPFQIIKNMGFRYTIYRVRHELEKRLGVLEKRHPSNVSPKFFTSLDSWRSNNTLYFQPENIVLKRERNAKLNEDFQKIKRGEICFFNHKWKMLGLDYDWLTNPETGFKYDKNTHWSKINDFSSTAGDIKYVWEKSRFSWILVVLRHDYHFQEDHSDFVFSEIESWIDTNSVNKGPNWRCSQEISLRLFNWYYVLCYYKNSPNLTEKRWGKIQNVIYWSLHHVYHHIDFSRIAVRNNHAITETLMLSLSNLLFPFISDTEMWATNGRKWFEQEIAYQIYEDGTFLQFSMNYHRVVVQLLSLGVSIAEWKNVPFAKVVYDRAYKSLNFLYQCIQEENGFLPNYGANDGALFFPLTNCGYRDYRPQLNTLHKLLTGRHIYPSQTHIAEDSYWTTLHHDSRHRYKFDPIEKHKGVLSFKKGGYYLLRENDLFMLIRCGRHKDRPGHADNLHLDVWCRGINVLRDSGTYKYNTTKEFQDYFSGTRGHNTVMIGSHSQMQKGSRFIWYYWSQAKGGMWEETNEAYTFKGTISAFRFLNPKVTHHRVIRKEKGKNMWTVYDMVENAPDLLKFQLWHHDRSPINITANENGNVIEGEAIESYNSDFYGSMLKGKGTSFRFKNNIITKFALED</sequence>
<keyword evidence="8" id="KW-1185">Reference proteome</keyword>
<dbReference type="PANTHER" id="PTHR39210">
    <property type="entry name" value="HEPARIN-SULFATE LYASE"/>
    <property type="match status" value="1"/>
</dbReference>